<reference evidence="1 2" key="1">
    <citation type="submission" date="2013-12" db="EMBL/GenBank/DDBJ databases">
        <title>Draft genome of the parsitic nematode Ancylostoma duodenale.</title>
        <authorList>
            <person name="Mitreva M."/>
        </authorList>
    </citation>
    <scope>NUCLEOTIDE SEQUENCE [LARGE SCALE GENOMIC DNA]</scope>
    <source>
        <strain evidence="1 2">Zhejiang</strain>
    </source>
</reference>
<dbReference type="EMBL" id="KN726437">
    <property type="protein sequence ID" value="KIH68225.1"/>
    <property type="molecule type" value="Genomic_DNA"/>
</dbReference>
<dbReference type="OrthoDB" id="10452888at2759"/>
<name>A0A0C2H330_9BILA</name>
<organism evidence="1 2">
    <name type="scientific">Ancylostoma duodenale</name>
    <dbReference type="NCBI Taxonomy" id="51022"/>
    <lineage>
        <taxon>Eukaryota</taxon>
        <taxon>Metazoa</taxon>
        <taxon>Ecdysozoa</taxon>
        <taxon>Nematoda</taxon>
        <taxon>Chromadorea</taxon>
        <taxon>Rhabditida</taxon>
        <taxon>Rhabditina</taxon>
        <taxon>Rhabditomorpha</taxon>
        <taxon>Strongyloidea</taxon>
        <taxon>Ancylostomatidae</taxon>
        <taxon>Ancylostomatinae</taxon>
        <taxon>Ancylostoma</taxon>
    </lineage>
</organism>
<evidence type="ECO:0000313" key="2">
    <source>
        <dbReference type="Proteomes" id="UP000054047"/>
    </source>
</evidence>
<dbReference type="AlphaFoldDB" id="A0A0C2H330"/>
<gene>
    <name evidence="1" type="ORF">ANCDUO_01446</name>
</gene>
<accession>A0A0C2H330</accession>
<protein>
    <submittedName>
        <fullName evidence="1">Uncharacterized protein</fullName>
    </submittedName>
</protein>
<keyword evidence="2" id="KW-1185">Reference proteome</keyword>
<sequence>MGSDIILELHELELVRWRNEKNTCDVNGDEIDFIRMKGSWGESEGDTIFGKSDRAGKQAAIDGKAVKKCAS</sequence>
<dbReference type="Proteomes" id="UP000054047">
    <property type="component" value="Unassembled WGS sequence"/>
</dbReference>
<proteinExistence type="predicted"/>
<evidence type="ECO:0000313" key="1">
    <source>
        <dbReference type="EMBL" id="KIH68225.1"/>
    </source>
</evidence>